<sequence>MMFFLKLQTLISAIFTPGGWGKLRAAEVLFVRHDANCGYIYQGEAYSPIIDTMVDICLLRNLSVQSIATPYSKLVGDQAYNSPVAFNRSFIVIALVGRVLGKIIGDKKSAKWVASKRTDIWLKILRSVKPKLVIGIQPEPALCRACRVMAIPVYDYQHGVIDKNDLWYGELLAKSAAPEDLPYGFLCWDQASAKVLQTWAPDKGATVTVVGHPWFQRFNNAKAQDRLVETAWQDHPKIFNDDKPVILVALQWGLHLHYYPEESFNKVMCSALESVIKSTSDKYNWLLRLHPVQLRGDEGVACEEYLSAQFSGMAVEWHKASIMPLPLLLSQIDLHITDMSTVVIEASWFGIPSALLNPFLNKGGSIESLYEYERESGFAAVVPQEIQPIISWIEAKLQIGKIVPEAQVGDTTAETWVNTMLNSSIKH</sequence>
<proteinExistence type="predicted"/>
<evidence type="ECO:0000313" key="1">
    <source>
        <dbReference type="EMBL" id="VVN06306.1"/>
    </source>
</evidence>
<dbReference type="Gene3D" id="3.40.50.12580">
    <property type="match status" value="1"/>
</dbReference>
<dbReference type="Proteomes" id="UP000326953">
    <property type="component" value="Unassembled WGS sequence"/>
</dbReference>
<reference evidence="1 2" key="1">
    <citation type="submission" date="2019-09" db="EMBL/GenBank/DDBJ databases">
        <authorList>
            <person name="Chandra G."/>
            <person name="Truman W A."/>
        </authorList>
    </citation>
    <scope>NUCLEOTIDE SEQUENCE [LARGE SCALE GENOMIC DNA]</scope>
    <source>
        <strain evidence="1">PS662</strain>
    </source>
</reference>
<dbReference type="AlphaFoldDB" id="A0A5E6V0P9"/>
<accession>A0A5E6V0P9</accession>
<dbReference type="SUPFAM" id="SSF53756">
    <property type="entry name" value="UDP-Glycosyltransferase/glycogen phosphorylase"/>
    <property type="match status" value="1"/>
</dbReference>
<organism evidence="1 2">
    <name type="scientific">Pseudomonas fluorescens</name>
    <dbReference type="NCBI Taxonomy" id="294"/>
    <lineage>
        <taxon>Bacteria</taxon>
        <taxon>Pseudomonadati</taxon>
        <taxon>Pseudomonadota</taxon>
        <taxon>Gammaproteobacteria</taxon>
        <taxon>Pseudomonadales</taxon>
        <taxon>Pseudomonadaceae</taxon>
        <taxon>Pseudomonas</taxon>
    </lineage>
</organism>
<gene>
    <name evidence="1" type="ORF">PS662_03611</name>
</gene>
<dbReference type="InterPro" id="IPR043148">
    <property type="entry name" value="TagF_C"/>
</dbReference>
<name>A0A5E6V0P9_PSEFL</name>
<dbReference type="EMBL" id="CABVHK010000012">
    <property type="protein sequence ID" value="VVN06306.1"/>
    <property type="molecule type" value="Genomic_DNA"/>
</dbReference>
<evidence type="ECO:0000313" key="2">
    <source>
        <dbReference type="Proteomes" id="UP000326953"/>
    </source>
</evidence>
<protein>
    <submittedName>
        <fullName evidence="1">Uncharacterized protein</fullName>
    </submittedName>
</protein>